<protein>
    <submittedName>
        <fullName evidence="5">Amino acid adenylation domain-containing protein</fullName>
    </submittedName>
</protein>
<dbReference type="Pfam" id="PF00501">
    <property type="entry name" value="AMP-binding"/>
    <property type="match status" value="2"/>
</dbReference>
<dbReference type="Proteomes" id="UP001431010">
    <property type="component" value="Chromosome"/>
</dbReference>
<feature type="domain" description="Carrier" evidence="4">
    <location>
        <begin position="987"/>
        <end position="1064"/>
    </location>
</feature>
<dbReference type="RefSeq" id="WP_231327479.1">
    <property type="nucleotide sequence ID" value="NZ_CP088156.1"/>
</dbReference>
<dbReference type="SUPFAM" id="SSF52777">
    <property type="entry name" value="CoA-dependent acyltransferases"/>
    <property type="match status" value="6"/>
</dbReference>
<dbReference type="InterPro" id="IPR025110">
    <property type="entry name" value="AMP-bd_C"/>
</dbReference>
<dbReference type="SUPFAM" id="SSF56801">
    <property type="entry name" value="Acetyl-CoA synthetase-like"/>
    <property type="match status" value="2"/>
</dbReference>
<dbReference type="InterPro" id="IPR009081">
    <property type="entry name" value="PP-bd_ACP"/>
</dbReference>
<evidence type="ECO:0000259" key="4">
    <source>
        <dbReference type="PROSITE" id="PS50075"/>
    </source>
</evidence>
<reference evidence="5" key="1">
    <citation type="journal article" date="2024" name="Antonie Van Leeuwenhoek">
        <title>Bradyrhizobium ontarionense sp. nov., a novel bacterial symbiont isolated from Aeschynomene indica (Indian jointvetch), harbours photosynthesis, nitrogen fixation and nitrous oxide (N2O) reductase genes.</title>
        <authorList>
            <person name="Bromfield E.S.P."/>
            <person name="Cloutier S."/>
        </authorList>
    </citation>
    <scope>NUCLEOTIDE SEQUENCE</scope>
    <source>
        <strain evidence="5">A19</strain>
    </source>
</reference>
<keyword evidence="3" id="KW-0597">Phosphoprotein</keyword>
<dbReference type="InterPro" id="IPR020845">
    <property type="entry name" value="AMP-binding_CS"/>
</dbReference>
<dbReference type="SMART" id="SM00823">
    <property type="entry name" value="PKS_PP"/>
    <property type="match status" value="2"/>
</dbReference>
<organism evidence="5 6">
    <name type="scientific">Bradyrhizobium ontarionense</name>
    <dbReference type="NCBI Taxonomy" id="2898149"/>
    <lineage>
        <taxon>Bacteria</taxon>
        <taxon>Pseudomonadati</taxon>
        <taxon>Pseudomonadota</taxon>
        <taxon>Alphaproteobacteria</taxon>
        <taxon>Hyphomicrobiales</taxon>
        <taxon>Nitrobacteraceae</taxon>
        <taxon>Bradyrhizobium</taxon>
    </lineage>
</organism>
<keyword evidence="2" id="KW-0596">Phosphopantetheine</keyword>
<dbReference type="InterPro" id="IPR045851">
    <property type="entry name" value="AMP-bd_C_sf"/>
</dbReference>
<dbReference type="Gene3D" id="3.30.300.30">
    <property type="match status" value="2"/>
</dbReference>
<dbReference type="NCBIfam" id="TIGR01733">
    <property type="entry name" value="AA-adenyl-dom"/>
    <property type="match status" value="2"/>
</dbReference>
<dbReference type="InterPro" id="IPR023213">
    <property type="entry name" value="CAT-like_dom_sf"/>
</dbReference>
<dbReference type="NCBIfam" id="NF003417">
    <property type="entry name" value="PRK04813.1"/>
    <property type="match status" value="2"/>
</dbReference>
<accession>A0ABY3RKM3</accession>
<dbReference type="InterPro" id="IPR020806">
    <property type="entry name" value="PKS_PP-bd"/>
</dbReference>
<dbReference type="InterPro" id="IPR000873">
    <property type="entry name" value="AMP-dep_synth/lig_dom"/>
</dbReference>
<dbReference type="PROSITE" id="PS00455">
    <property type="entry name" value="AMP_BINDING"/>
    <property type="match status" value="2"/>
</dbReference>
<evidence type="ECO:0000256" key="1">
    <source>
        <dbReference type="ARBA" id="ARBA00001957"/>
    </source>
</evidence>
<comment type="cofactor">
    <cofactor evidence="1">
        <name>pantetheine 4'-phosphate</name>
        <dbReference type="ChEBI" id="CHEBI:47942"/>
    </cofactor>
</comment>
<evidence type="ECO:0000256" key="3">
    <source>
        <dbReference type="ARBA" id="ARBA00022553"/>
    </source>
</evidence>
<feature type="domain" description="Carrier" evidence="4">
    <location>
        <begin position="2051"/>
        <end position="2128"/>
    </location>
</feature>
<evidence type="ECO:0000256" key="2">
    <source>
        <dbReference type="ARBA" id="ARBA00022450"/>
    </source>
</evidence>
<evidence type="ECO:0000313" key="5">
    <source>
        <dbReference type="EMBL" id="UFZ08030.1"/>
    </source>
</evidence>
<dbReference type="Gene3D" id="3.30.559.30">
    <property type="entry name" value="Nonribosomal peptide synthetase, condensation domain"/>
    <property type="match status" value="3"/>
</dbReference>
<dbReference type="InterPro" id="IPR036736">
    <property type="entry name" value="ACP-like_sf"/>
</dbReference>
<dbReference type="CDD" id="cd17646">
    <property type="entry name" value="A_NRPS_AB3403-like"/>
    <property type="match status" value="2"/>
</dbReference>
<dbReference type="InterPro" id="IPR010071">
    <property type="entry name" value="AA_adenyl_dom"/>
</dbReference>
<dbReference type="Gene3D" id="1.10.1200.10">
    <property type="entry name" value="ACP-like"/>
    <property type="match status" value="2"/>
</dbReference>
<dbReference type="EMBL" id="CP088156">
    <property type="protein sequence ID" value="UFZ08030.1"/>
    <property type="molecule type" value="Genomic_DNA"/>
</dbReference>
<dbReference type="InterPro" id="IPR006162">
    <property type="entry name" value="Ppantetheine_attach_site"/>
</dbReference>
<evidence type="ECO:0000313" key="6">
    <source>
        <dbReference type="Proteomes" id="UP001431010"/>
    </source>
</evidence>
<dbReference type="Gene3D" id="3.40.50.980">
    <property type="match status" value="4"/>
</dbReference>
<keyword evidence="6" id="KW-1185">Reference proteome</keyword>
<dbReference type="PANTHER" id="PTHR45527:SF1">
    <property type="entry name" value="FATTY ACID SYNTHASE"/>
    <property type="match status" value="1"/>
</dbReference>
<dbReference type="InterPro" id="IPR001242">
    <property type="entry name" value="Condensation_dom"/>
</dbReference>
<name>A0ABY3RKM3_9BRAD</name>
<dbReference type="Gene3D" id="2.30.38.10">
    <property type="entry name" value="Luciferase, Domain 3"/>
    <property type="match status" value="2"/>
</dbReference>
<gene>
    <name evidence="5" type="ORF">LQG66_17780</name>
</gene>
<dbReference type="Pfam" id="PF13193">
    <property type="entry name" value="AMP-binding_C"/>
    <property type="match status" value="2"/>
</dbReference>
<dbReference type="PANTHER" id="PTHR45527">
    <property type="entry name" value="NONRIBOSOMAL PEPTIDE SYNTHETASE"/>
    <property type="match status" value="1"/>
</dbReference>
<dbReference type="PROSITE" id="PS50075">
    <property type="entry name" value="CARRIER"/>
    <property type="match status" value="2"/>
</dbReference>
<dbReference type="PROSITE" id="PS00012">
    <property type="entry name" value="PHOSPHOPANTETHEINE"/>
    <property type="match status" value="1"/>
</dbReference>
<dbReference type="Pfam" id="PF00668">
    <property type="entry name" value="Condensation"/>
    <property type="match status" value="3"/>
</dbReference>
<dbReference type="SUPFAM" id="SSF47336">
    <property type="entry name" value="ACP-like"/>
    <property type="match status" value="2"/>
</dbReference>
<proteinExistence type="predicted"/>
<dbReference type="Pfam" id="PF00550">
    <property type="entry name" value="PP-binding"/>
    <property type="match status" value="2"/>
</dbReference>
<dbReference type="Gene3D" id="3.30.559.10">
    <property type="entry name" value="Chloramphenicol acetyltransferase-like domain"/>
    <property type="match status" value="3"/>
</dbReference>
<dbReference type="CDD" id="cd19531">
    <property type="entry name" value="LCL_NRPS-like"/>
    <property type="match status" value="1"/>
</dbReference>
<sequence length="2577" mass="290637">MKQLELEPLSEGQKGLWLFHKLDLKAGVSQTLPICFTIKTVVDISLFRQACEFVLKHSPLLSSVLVEEHGEPFLLRYPDSPLYFACQEMPGASPEEVDAALRQQARIAFGLSEDALVRFHIYSVRPDFYAVLIAINHIVFDGASVPVLLDRLFSAYDALLRGQQPDAPTAVANYRDFVEWEQNYLKSARSRIARDYWMRQFPGPLPALELDIERRRTAAAPQASVSSKKILSASESAQVSGFCARQNTTPAVFFLAVYQLLLKQYSQQRHIIIGMPALGRPKLSFHDVIGYFIDMIPIQSFVDETQTFDSHLMELGLTVVDGIDHGAYPFPLLVNDLKLSGKQNDFPIFQVWYAFHNRSMLQDAVGKYSDSLKNYIELSQDVREEAGFKLELEVFEGQDSLAISLKYDPHRFAAEDIAVMLDHYTALLRALINDPTKKIDEYPCLSDTERHRLLVQWNATTRPYPGDSCIHELIEAQASRTPTAIALVFEQQRLSYAALDQRANQVAHYLHRQGIKPDMLVGLFCERSLDMVIGLLGILKAGAAYVPIDPATPEQRIRYMLEDAAVTWVLSQSQLAPVLPLDGRQVLYLDTGTSTTTTATLADQPTTPLARTLTGLEPTHLAYVIYTSGSTGLPKGVMTEHRALVNRIDWMQRQYPLAGSDAVLQKTPFTFDVSVWEFIWPLMSGARLVIARPQGHLDAHYLIELIQQQAVTIVHFVPSMFSLMLQQDGWRHCTSLRHVFCSGEALPSELPARHYALNKAPLHNLYGPTEAAIDVSCWHCPDEGTTPDTIPIGRPIQNTALYVLDENGQPVPRGVKGELHIGGVGLARGYWRNAELTAAKFIRNPFSDQAGSRLYRTGDYARWRADGVLEYVGRMDDQIKLRGFRVELGEIESHLARHPWVQACAVRVHERGGEQQLVAYVLLTRISSAAEYHAELRQHLRRFLPDYMVPAAFVVLERLPMTPSGKVDRKALPPPDAAAYVKDTYVAPRTPTEKRLAQIWARLLRLEQDQISVNASFFALGGHSLLAMRLVNAIQQQFGVTLTLRTIFENPAVSSLAALLAARQSGIDTLKLEPVARHARLLASFAQQRFWILSRLEGSSSHYNLVVAYRIKGALHRSALIQTLATIVARHESLRTRFTEKNGELFQIVDDAGTFAVITKNVRSNHEIVSLCEHEANHNFDLAAECLIRIHLLAKSPDEHVLLLNLHHSISDGWSFDIFFHELESGYSALRHERTPAFPHLPLQYADFAWWQRQWHKEGRLDAQLAYWKRQLSDPPEEMGLPLDRPRAKVNAHNGATARFALSHTLTAQLQDFSRREGVTVYMTLLTAFAVIMHRYSQKTDIAIGTPVANRNRQEIENLIGLFVNTLVLRIDLTGNPSIRELMLRIKATAIAAYEHQDVPFEHVVEALQPQRRLNQSPLFQVLFVLQGALPELDFGDLSIAPVEFETTHAKFDLTLNLQETSTGLQGVVEYNSDIFAAETISAFIGHYENSLRQVIARPDLQLAALDILGASERTQLLAGWNATTRPYPGDSCIHELIEAQASRTPTAIALVFEQQRLSYAALDQRANQVAHYLHRQGIKPDMLVGLFCERSLDMVIGLLGILKAGAAYVPIDPATPEQRIRYMLEDAAVTWVLSQSQLAPVLPLDGRQVLYLDTGTSTTTTATLADQPTTPLARTLTGLEPTHLAYVIYTSGSTGLPKGVMTEHRALVNRIDWMQRQYPLAGSDAVLQKTPFTFDVSVWEFIWPLMSGARLVIARPQGHLDAHYLIELIQQQAVTIVHFVPSMFSLMLQQDGWRHCTSLRHVFCSGEALPSELPARHYALNKAPLHNLYGPTEAAIEVSYWHCPDEGTTPDTIPIGRPIQNTALYVLDENGQPVPRGVKGELHIGGVGLARGYWRNAELTAAKFIRNPFSDQAGSRLYRTGDYARWRADGVLEYVGRMDDQIKLRGFRVELGEIESHLARHPWVQACAVRVHERGGEQQLVAYVLLTRISSAAEYHAELRQHLRRFLPDYMVPAAFVVLETLPMMPSGKVDRKALPPPDAAAYVKDTYVAPRTPTEKRLAQIWAKLLGLSAADIGTSANFFRLGGHSLKAISMQAAIQDDFGIQISLMDIMEKSTIAGIAQCTEQTLSRGQQLVQESIPSQPVQEHYAVSELQKAHWDMIKMDPTSSKYNFNVNYELGGANFSAELFIRAFTAVVNRHASLRAYFRFVDDEMRMVVLETCDRTLDFIRLTDKDEHEQRKLREQLLWQQNTQPFKLFEPHAQWWGCLLQYDDKRYELFFSIHHIFFDGLSLKVLSEEIAELSQAYEECRTPALGASLQYQDFAAWHNALLRNEATRRVPQDFWREQLRGTPARVPFKYDFPVKDFSARSAKVRVVIDEHKTQALKQRAQEKDLPLFIIFLAAYNVLLAKMTGHMDIAFGGPVLGRGHQDLNRIVGYFANAVIFRTILDPLETVDTLLDRLYRKEVEILQHQSYPFSLCLEDVGIASHKDILAAWLNMTQLFGEDDLIKDSSTYHTADVRDALYPFSTYIYAYANGIEINQFYYLDLFRQETIEAAVALLLNIIDQIAESGQRLIKDL</sequence>